<dbReference type="OMA" id="ICHNERI"/>
<keyword evidence="1" id="KW-0235">DNA replication</keyword>
<dbReference type="FunFam" id="3.40.50.300:FF:000395">
    <property type="entry name" value="Replication factor C subunit 1"/>
    <property type="match status" value="1"/>
</dbReference>
<evidence type="ECO:0000259" key="3">
    <source>
        <dbReference type="SMART" id="SM00382"/>
    </source>
</evidence>
<dbReference type="Gene3D" id="1.20.272.10">
    <property type="match status" value="1"/>
</dbReference>
<feature type="compositionally biased region" description="Basic and acidic residues" evidence="2">
    <location>
        <begin position="46"/>
        <end position="81"/>
    </location>
</feature>
<dbReference type="GO" id="GO:0016887">
    <property type="term" value="F:ATP hydrolysis activity"/>
    <property type="evidence" value="ECO:0007669"/>
    <property type="project" value="InterPro"/>
</dbReference>
<dbReference type="SMART" id="SM00382">
    <property type="entry name" value="AAA"/>
    <property type="match status" value="1"/>
</dbReference>
<evidence type="ECO:0000256" key="2">
    <source>
        <dbReference type="SAM" id="MobiDB-lite"/>
    </source>
</evidence>
<dbReference type="RefSeq" id="XP_012898856.1">
    <property type="nucleotide sequence ID" value="XM_013043402.1"/>
</dbReference>
<dbReference type="InterPro" id="IPR003593">
    <property type="entry name" value="AAA+_ATPase"/>
</dbReference>
<evidence type="ECO:0000313" key="5">
    <source>
        <dbReference type="Proteomes" id="UP000008312"/>
    </source>
</evidence>
<dbReference type="Proteomes" id="UP000008312">
    <property type="component" value="Unassembled WGS sequence"/>
</dbReference>
<dbReference type="InterPro" id="IPR003959">
    <property type="entry name" value="ATPase_AAA_core"/>
</dbReference>
<dbReference type="GeneID" id="24921518"/>
<dbReference type="SUPFAM" id="SSF52540">
    <property type="entry name" value="P-loop containing nucleoside triphosphate hydrolases"/>
    <property type="match status" value="1"/>
</dbReference>
<dbReference type="AlphaFoldDB" id="D8M9R9"/>
<feature type="compositionally biased region" description="Polar residues" evidence="2">
    <location>
        <begin position="91"/>
        <end position="101"/>
    </location>
</feature>
<dbReference type="SUPFAM" id="SSF48019">
    <property type="entry name" value="post-AAA+ oligomerization domain-like"/>
    <property type="match status" value="1"/>
</dbReference>
<reference evidence="4" key="1">
    <citation type="submission" date="2010-02" db="EMBL/GenBank/DDBJ databases">
        <title>Sequencing and annotation of the Blastocystis hominis genome.</title>
        <authorList>
            <person name="Wincker P."/>
        </authorList>
    </citation>
    <scope>NUCLEOTIDE SEQUENCE</scope>
    <source>
        <strain evidence="4">Singapore isolate B</strain>
    </source>
</reference>
<keyword evidence="5" id="KW-1185">Reference proteome</keyword>
<dbReference type="GO" id="GO:0005634">
    <property type="term" value="C:nucleus"/>
    <property type="evidence" value="ECO:0007669"/>
    <property type="project" value="TreeGrafter"/>
</dbReference>
<feature type="region of interest" description="Disordered" evidence="2">
    <location>
        <begin position="158"/>
        <end position="178"/>
    </location>
</feature>
<evidence type="ECO:0000256" key="1">
    <source>
        <dbReference type="ARBA" id="ARBA00022705"/>
    </source>
</evidence>
<dbReference type="GO" id="GO:0005524">
    <property type="term" value="F:ATP binding"/>
    <property type="evidence" value="ECO:0007669"/>
    <property type="project" value="InterPro"/>
</dbReference>
<feature type="region of interest" description="Disordered" evidence="2">
    <location>
        <begin position="1"/>
        <end position="114"/>
    </location>
</feature>
<protein>
    <recommendedName>
        <fullName evidence="3">AAA+ ATPase domain-containing protein</fullName>
    </recommendedName>
</protein>
<dbReference type="PANTHER" id="PTHR23389:SF6">
    <property type="entry name" value="REPLICATION FACTOR C SUBUNIT 1"/>
    <property type="match status" value="1"/>
</dbReference>
<feature type="domain" description="AAA+ ATPase" evidence="3">
    <location>
        <begin position="172"/>
        <end position="315"/>
    </location>
</feature>
<feature type="compositionally biased region" description="Polar residues" evidence="2">
    <location>
        <begin position="25"/>
        <end position="43"/>
    </location>
</feature>
<dbReference type="EMBL" id="FN668689">
    <property type="protein sequence ID" value="CBK24808.2"/>
    <property type="molecule type" value="Genomic_DNA"/>
</dbReference>
<organism evidence="4">
    <name type="scientific">Blastocystis hominis</name>
    <dbReference type="NCBI Taxonomy" id="12968"/>
    <lineage>
        <taxon>Eukaryota</taxon>
        <taxon>Sar</taxon>
        <taxon>Stramenopiles</taxon>
        <taxon>Bigyra</taxon>
        <taxon>Opalozoa</taxon>
        <taxon>Opalinata</taxon>
        <taxon>Blastocystidae</taxon>
        <taxon>Blastocystis</taxon>
    </lineage>
</organism>
<feature type="compositionally biased region" description="Basic and acidic residues" evidence="2">
    <location>
        <begin position="12"/>
        <end position="24"/>
    </location>
</feature>
<proteinExistence type="predicted"/>
<evidence type="ECO:0000313" key="4">
    <source>
        <dbReference type="EMBL" id="CBK24808.2"/>
    </source>
</evidence>
<dbReference type="Gene3D" id="3.40.50.300">
    <property type="entry name" value="P-loop containing nucleotide triphosphate hydrolases"/>
    <property type="match status" value="1"/>
</dbReference>
<name>D8M9R9_BLAHO</name>
<accession>D8M9R9</accession>
<dbReference type="InterPro" id="IPR008921">
    <property type="entry name" value="DNA_pol3_clamp-load_cplx_C"/>
</dbReference>
<dbReference type="GO" id="GO:0003677">
    <property type="term" value="F:DNA binding"/>
    <property type="evidence" value="ECO:0007669"/>
    <property type="project" value="InterPro"/>
</dbReference>
<feature type="compositionally biased region" description="Basic residues" evidence="2">
    <location>
        <begin position="1"/>
        <end position="11"/>
    </location>
</feature>
<dbReference type="PANTHER" id="PTHR23389">
    <property type="entry name" value="CHROMOSOME TRANSMISSION FIDELITY FACTOR 18"/>
    <property type="match status" value="1"/>
</dbReference>
<gene>
    <name evidence="4" type="ORF">GSBLH_T00004493001</name>
</gene>
<dbReference type="OrthoDB" id="446168at2759"/>
<dbReference type="Pfam" id="PF00004">
    <property type="entry name" value="AAA"/>
    <property type="match status" value="1"/>
</dbReference>
<dbReference type="InterPro" id="IPR027417">
    <property type="entry name" value="P-loop_NTPase"/>
</dbReference>
<dbReference type="CDD" id="cd00009">
    <property type="entry name" value="AAA"/>
    <property type="match status" value="1"/>
</dbReference>
<dbReference type="Gene3D" id="1.10.8.60">
    <property type="match status" value="1"/>
</dbReference>
<sequence>MRLLILKKKKNSLSEKEVENKSTSKETSVSNGPKACLTNSVSELPSIKEEHLNKEQQPAKEEHLNGKQQPIKKEQIIEKTHSTNAEKLPNPETNRPVSKPSTTTTTTTTRPKRAPKVHLVDESLLTTKYAPRSLEDIVGNQNNIRNLYNWLLQWDTNHSSTSTSDTKRSRDSSRAVLISGPPGIGKTTCVEVCCRQAGYELIQLNASDKRNMSFVRDTLKDSTSIIPLSFEKKRIRKAILMDEVDGMSSGDRGGIQELIRIIKITQIPIICICNDDASAKVRSLSSYCYSLRFEKPLPMQMLPRVRFICHNERIQISDDSILSLVTSIGGDFRQILNHLQLVSLSRSPIHSAASSLSLKDKSIGLVASEASKLMLSNSRMSIQDRYDLFFIDYEMVPLLIQQNYVSSALSNQSQGNKLQQLADAADSVCDMEMMRDTMLKTNARKLAGCLISRIGRCFLPSQC</sequence>
<dbReference type="InParanoid" id="D8M9R9"/>
<dbReference type="GO" id="GO:0006260">
    <property type="term" value="P:DNA replication"/>
    <property type="evidence" value="ECO:0007669"/>
    <property type="project" value="UniProtKB-KW"/>
</dbReference>